<evidence type="ECO:0000256" key="2">
    <source>
        <dbReference type="SAM" id="Phobius"/>
    </source>
</evidence>
<evidence type="ECO:0000313" key="4">
    <source>
        <dbReference type="Proteomes" id="UP000201566"/>
    </source>
</evidence>
<evidence type="ECO:0000256" key="1">
    <source>
        <dbReference type="SAM" id="MobiDB-lite"/>
    </source>
</evidence>
<proteinExistence type="predicted"/>
<feature type="region of interest" description="Disordered" evidence="1">
    <location>
        <begin position="826"/>
        <end position="847"/>
    </location>
</feature>
<feature type="region of interest" description="Disordered" evidence="1">
    <location>
        <begin position="55"/>
        <end position="80"/>
    </location>
</feature>
<keyword evidence="2" id="KW-0812">Transmembrane</keyword>
<feature type="region of interest" description="Disordered" evidence="1">
    <location>
        <begin position="127"/>
        <end position="165"/>
    </location>
</feature>
<feature type="compositionally biased region" description="Basic and acidic residues" evidence="1">
    <location>
        <begin position="127"/>
        <end position="144"/>
    </location>
</feature>
<gene>
    <name evidence="3" type="ORF">pdul_cds_90</name>
</gene>
<organism evidence="3 4">
    <name type="scientific">Pandoravirus dulcis</name>
    <dbReference type="NCBI Taxonomy" id="1349409"/>
    <lineage>
        <taxon>Viruses</taxon>
        <taxon>Pandoravirus</taxon>
    </lineage>
</organism>
<evidence type="ECO:0000313" key="3">
    <source>
        <dbReference type="EMBL" id="AGO81989.1"/>
    </source>
</evidence>
<dbReference type="RefSeq" id="YP_008318658.1">
    <property type="nucleotide sequence ID" value="NC_021858.1"/>
</dbReference>
<accession>S4VVM4</accession>
<feature type="transmembrane region" description="Helical" evidence="2">
    <location>
        <begin position="96"/>
        <end position="117"/>
    </location>
</feature>
<reference evidence="3 4" key="1">
    <citation type="journal article" date="2013" name="Science">
        <title>Pandoraviruses: amoeba viruses with genomes up to 2.5 Mb reaching that of parasitic eukaryotes.</title>
        <authorList>
            <person name="Philippe N."/>
            <person name="Legendre M."/>
            <person name="Doutre G."/>
            <person name="Coute Y."/>
            <person name="Poirot O."/>
            <person name="Lescot M."/>
            <person name="Arslan D."/>
            <person name="Seltzer V."/>
            <person name="Bertaux L."/>
            <person name="Bruley C."/>
            <person name="Garin J."/>
            <person name="Claverie J.M."/>
            <person name="Abergel C."/>
        </authorList>
    </citation>
    <scope>NUCLEOTIDE SEQUENCE [LARGE SCALE GENOMIC DNA]</scope>
    <source>
        <strain evidence="3">Melbourne</strain>
    </source>
</reference>
<dbReference type="Proteomes" id="UP000201566">
    <property type="component" value="Segment"/>
</dbReference>
<sequence length="877" mass="95350">MKKWTFFVHARVFLSYGARRFCFGFFCGPLVRTAQPRRLRPTRAPRVGIGRPAKTKIKGKKNRPCACATGQRKREKKREEITTVEPPAHIVACMDASWWLFGLLWSALVSCAAYALLVVHMGTGDRHDDHHCRGKDDDMADDPHHGKHAHGATGPDLSSSSPPPPLTLIDLPPEMHVHILSFADPRGVVGYVGAARALRVLGHQQALAARPLAAIGECLCGCDAVDWGPRDDNLDLAVAMGCSGECYPTHFRNLLAYGGLDGARALYYRLEALMLPAFAHLGERESRRALASWLLCHALRNEMASAHGDEAAAALAHEAAGTCVFQEYIYYSDDPICVGEAIERGHHACVKACLGLRETNPDLIYDLSMRSVLYNAWRAHSNPLSLDRLAARCRAVCELNPRVFADAEAVRSQIIEWNNTSRWGTIKAGAFAVIARHVPGLRAIDVAQRRARSWSHHEERALVEAFVCGHWDDADRLCARASDAVAQGNPLTKERIRYTIMQIAELRLHRHVVYAAEASVGTNTLAILTRHLPREWADSLRAVLFGECANWQVCSPCAAVLHVEHLAYVGRPSFKDRNVCAALWPSPHKHAQSVRGSRARALALLRHEAVRWPVRVALAAATYGDIGVLEALAPERAAVEPGLPETSSWTVDVIALLVAAGYTKGAQTMASRYGIDIKRVDVAPTVAALDQAHPDKPFSGLYSADLPRCPLPLSVLLHVPRVDAKSTLVEAIRRGIGTPMHPVDAAHLAAAFVGALDGVDASHVLKPTTAVGAIDWLCGQTYMRFGAAYVTACASIGATGVVHYLVVRRGVACDVGAVRRALYDRDRHSDSGSGSNDTEDGAEARVPSEAALPRSWIDFMEPALRAAVGAQPAHVGD</sequence>
<protein>
    <submittedName>
        <fullName evidence="3">Uncharacterized protein</fullName>
    </submittedName>
</protein>
<name>S4VVM4_9VIRU</name>
<dbReference type="EMBL" id="KC977570">
    <property type="protein sequence ID" value="AGO81989.1"/>
    <property type="molecule type" value="Genomic_DNA"/>
</dbReference>
<dbReference type="GeneID" id="16512878"/>
<keyword evidence="2" id="KW-0472">Membrane</keyword>
<keyword evidence="2" id="KW-1133">Transmembrane helix</keyword>
<dbReference type="KEGG" id="vg:16512878"/>